<keyword evidence="4" id="KW-1185">Reference proteome</keyword>
<feature type="transmembrane region" description="Helical" evidence="2">
    <location>
        <begin position="159"/>
        <end position="188"/>
    </location>
</feature>
<gene>
    <name evidence="3" type="ORF">AK812_SmicGene30391</name>
</gene>
<proteinExistence type="predicted"/>
<dbReference type="Proteomes" id="UP000186817">
    <property type="component" value="Unassembled WGS sequence"/>
</dbReference>
<sequence length="569" mass="62791">MTSVAFGTFPTSLQLQHASEEAWRQRWLQASSVCLVLFVSALMSVAARKYCCWRAPQAKPGPHVFGLYTADDMRFATYHTLLLTAIYVAAVFSGCTGRVGRKSGLNLEIWVAVFFEAVLTTSVRAFLTTSPMSPSKVFLAVVPFSARFDLLRDATLVGAFVQVGSTCTILGASGIICSTLLASLLSYGDRADCLDVRRCFWAEGERPPPCLEDTLDKNLLRSLQGEDERTESSNCMYVEVRNESSEDDAPPADSPALTADVEHSDAAQALLRKLLVFMAESTSHAKQLKGIYEQIPQATIGTAVSLTMKAPSLLVFLCVLTTWLQVAAIYMVRPFVLCMEAEKGLAWVNTSWRDLRRARGCCWWPKGMGSAALACVALDEESSMELRRGAAAALCEEVEKEQSQSLQDLEAAVFKRLVAQEGSEAIIEIIEALARRPISDDAELSVAPGKAKKWHLLAAILARTSQANVNFMQITPEILGKEILAPLKKKDLPLPLTYMNLNDNKELCKTQDGIEQVLELLRRCPKLEKLRLQRTGISENPEGKARLRQAWGPQREAKKLELDEPPKSK</sequence>
<keyword evidence="2" id="KW-0812">Transmembrane</keyword>
<feature type="transmembrane region" description="Helical" evidence="2">
    <location>
        <begin position="107"/>
        <end position="127"/>
    </location>
</feature>
<dbReference type="AlphaFoldDB" id="A0A1Q9CZF1"/>
<reference evidence="3 4" key="1">
    <citation type="submission" date="2016-02" db="EMBL/GenBank/DDBJ databases">
        <title>Genome analysis of coral dinoflagellate symbionts highlights evolutionary adaptations to a symbiotic lifestyle.</title>
        <authorList>
            <person name="Aranda M."/>
            <person name="Li Y."/>
            <person name="Liew Y.J."/>
            <person name="Baumgarten S."/>
            <person name="Simakov O."/>
            <person name="Wilson M."/>
            <person name="Piel J."/>
            <person name="Ashoor H."/>
            <person name="Bougouffa S."/>
            <person name="Bajic V.B."/>
            <person name="Ryu T."/>
            <person name="Ravasi T."/>
            <person name="Bayer T."/>
            <person name="Micklem G."/>
            <person name="Kim H."/>
            <person name="Bhak J."/>
            <person name="Lajeunesse T.C."/>
            <person name="Voolstra C.R."/>
        </authorList>
    </citation>
    <scope>NUCLEOTIDE SEQUENCE [LARGE SCALE GENOMIC DNA]</scope>
    <source>
        <strain evidence="3 4">CCMP2467</strain>
    </source>
</reference>
<evidence type="ECO:0000256" key="2">
    <source>
        <dbReference type="SAM" id="Phobius"/>
    </source>
</evidence>
<feature type="transmembrane region" description="Helical" evidence="2">
    <location>
        <begin position="313"/>
        <end position="332"/>
    </location>
</feature>
<accession>A0A1Q9CZF1</accession>
<protein>
    <submittedName>
        <fullName evidence="3">Uncharacterized protein</fullName>
    </submittedName>
</protein>
<keyword evidence="2" id="KW-0472">Membrane</keyword>
<dbReference type="EMBL" id="LSRX01000821">
    <property type="protein sequence ID" value="OLP88281.1"/>
    <property type="molecule type" value="Genomic_DNA"/>
</dbReference>
<dbReference type="OrthoDB" id="415643at2759"/>
<feature type="region of interest" description="Disordered" evidence="1">
    <location>
        <begin position="538"/>
        <end position="569"/>
    </location>
</feature>
<organism evidence="3 4">
    <name type="scientific">Symbiodinium microadriaticum</name>
    <name type="common">Dinoflagellate</name>
    <name type="synonym">Zooxanthella microadriatica</name>
    <dbReference type="NCBI Taxonomy" id="2951"/>
    <lineage>
        <taxon>Eukaryota</taxon>
        <taxon>Sar</taxon>
        <taxon>Alveolata</taxon>
        <taxon>Dinophyceae</taxon>
        <taxon>Suessiales</taxon>
        <taxon>Symbiodiniaceae</taxon>
        <taxon>Symbiodinium</taxon>
    </lineage>
</organism>
<name>A0A1Q9CZF1_SYMMI</name>
<evidence type="ECO:0000313" key="3">
    <source>
        <dbReference type="EMBL" id="OLP88281.1"/>
    </source>
</evidence>
<feature type="transmembrane region" description="Helical" evidence="2">
    <location>
        <begin position="75"/>
        <end position="95"/>
    </location>
</feature>
<evidence type="ECO:0000256" key="1">
    <source>
        <dbReference type="SAM" id="MobiDB-lite"/>
    </source>
</evidence>
<evidence type="ECO:0000313" key="4">
    <source>
        <dbReference type="Proteomes" id="UP000186817"/>
    </source>
</evidence>
<feature type="compositionally biased region" description="Basic and acidic residues" evidence="1">
    <location>
        <begin position="555"/>
        <end position="569"/>
    </location>
</feature>
<keyword evidence="2" id="KW-1133">Transmembrane helix</keyword>
<comment type="caution">
    <text evidence="3">The sequence shown here is derived from an EMBL/GenBank/DDBJ whole genome shotgun (WGS) entry which is preliminary data.</text>
</comment>